<evidence type="ECO:0000256" key="1">
    <source>
        <dbReference type="ARBA" id="ARBA00022598"/>
    </source>
</evidence>
<evidence type="ECO:0000259" key="6">
    <source>
        <dbReference type="PROSITE" id="PS51733"/>
    </source>
</evidence>
<dbReference type="InterPro" id="IPR045864">
    <property type="entry name" value="aa-tRNA-synth_II/BPL/LPL"/>
</dbReference>
<dbReference type="KEGG" id="rter:IDM49_08650"/>
<keyword evidence="4" id="KW-0092">Biotin</keyword>
<dbReference type="InterPro" id="IPR003142">
    <property type="entry name" value="BPL_C"/>
</dbReference>
<dbReference type="Proteomes" id="UP000516404">
    <property type="component" value="Chromosome"/>
</dbReference>
<reference evidence="7 8" key="1">
    <citation type="submission" date="2020-09" db="EMBL/GenBank/DDBJ databases">
        <title>Investigation of environmental microbes.</title>
        <authorList>
            <person name="Ou Y."/>
            <person name="Kang Q."/>
        </authorList>
    </citation>
    <scope>NUCLEOTIDE SEQUENCE [LARGE SCALE GENOMIC DNA]</scope>
    <source>
        <strain evidence="7 8">KJZ-14</strain>
    </source>
</reference>
<sequence>MQRNGLSSSLDMGAGFSRVIIVDHTGSTNADAVAELSSSSADAWGELSVLATADQRQGRGRLDRQWQAPRNSALCTSFVVRPHAGSGQVLPLESLRWITMLVAVAAVDTLRGFSLDASIKWPNDVLVGHKKICGVLAQLVVEPGGGASVVVGIGMNVNMSESELPVETATSTYVLLGKELDLDAVLRSLAEHFERHYRAFASVYGDAERPDSSGVCLLDKVRSRLSTVGQDVKVHLPDNTVLEGRAIDIDGEGELQVRDARGKMWSFAAGDIVHMRPESYGA</sequence>
<evidence type="ECO:0000256" key="3">
    <source>
        <dbReference type="ARBA" id="ARBA00022840"/>
    </source>
</evidence>
<keyword evidence="8" id="KW-1185">Reference proteome</keyword>
<evidence type="ECO:0000256" key="2">
    <source>
        <dbReference type="ARBA" id="ARBA00022741"/>
    </source>
</evidence>
<dbReference type="PANTHER" id="PTHR12835:SF5">
    <property type="entry name" value="BIOTIN--PROTEIN LIGASE"/>
    <property type="match status" value="1"/>
</dbReference>
<keyword evidence="1 7" id="KW-0436">Ligase</keyword>
<keyword evidence="3" id="KW-0067">ATP-binding</keyword>
<dbReference type="InterPro" id="IPR004408">
    <property type="entry name" value="Biotin_CoA_COase_ligase"/>
</dbReference>
<dbReference type="RefSeq" id="WP_193836651.1">
    <property type="nucleotide sequence ID" value="NZ_CP061539.1"/>
</dbReference>
<dbReference type="GO" id="GO:0005737">
    <property type="term" value="C:cytoplasm"/>
    <property type="evidence" value="ECO:0007669"/>
    <property type="project" value="TreeGrafter"/>
</dbReference>
<dbReference type="InterPro" id="IPR004143">
    <property type="entry name" value="BPL_LPL_catalytic"/>
</dbReference>
<evidence type="ECO:0000256" key="4">
    <source>
        <dbReference type="ARBA" id="ARBA00023267"/>
    </source>
</evidence>
<feature type="domain" description="BPL/LPL catalytic" evidence="6">
    <location>
        <begin position="23"/>
        <end position="201"/>
    </location>
</feature>
<dbReference type="SUPFAM" id="SSF50037">
    <property type="entry name" value="C-terminal domain of transcriptional repressors"/>
    <property type="match status" value="1"/>
</dbReference>
<gene>
    <name evidence="7" type="ORF">IDM49_08650</name>
</gene>
<dbReference type="PANTHER" id="PTHR12835">
    <property type="entry name" value="BIOTIN PROTEIN LIGASE"/>
    <property type="match status" value="1"/>
</dbReference>
<dbReference type="Gene3D" id="2.30.30.100">
    <property type="match status" value="1"/>
</dbReference>
<protein>
    <recommendedName>
        <fullName evidence="5">biotin--[biotin carboxyl-carrier protein] ligase</fullName>
        <ecNumber evidence="5">6.3.4.15</ecNumber>
    </recommendedName>
</protein>
<dbReference type="NCBIfam" id="TIGR00121">
    <property type="entry name" value="birA_ligase"/>
    <property type="match status" value="1"/>
</dbReference>
<accession>A0A7H2BCA7</accession>
<dbReference type="AlphaFoldDB" id="A0A7H2BCA7"/>
<dbReference type="GO" id="GO:0005524">
    <property type="term" value="F:ATP binding"/>
    <property type="evidence" value="ECO:0007669"/>
    <property type="project" value="UniProtKB-KW"/>
</dbReference>
<dbReference type="InterPro" id="IPR008988">
    <property type="entry name" value="Transcriptional_repressor_C"/>
</dbReference>
<dbReference type="EC" id="6.3.4.15" evidence="5"/>
<dbReference type="GeneID" id="96624309"/>
<evidence type="ECO:0000313" key="8">
    <source>
        <dbReference type="Proteomes" id="UP000516404"/>
    </source>
</evidence>
<dbReference type="Pfam" id="PF03099">
    <property type="entry name" value="BPL_LplA_LipB"/>
    <property type="match status" value="1"/>
</dbReference>
<dbReference type="EMBL" id="CP061539">
    <property type="protein sequence ID" value="QNV37303.2"/>
    <property type="molecule type" value="Genomic_DNA"/>
</dbReference>
<dbReference type="SUPFAM" id="SSF55681">
    <property type="entry name" value="Class II aaRS and biotin synthetases"/>
    <property type="match status" value="1"/>
</dbReference>
<dbReference type="Gene3D" id="3.30.930.10">
    <property type="entry name" value="Bira Bifunctional Protein, Domain 2"/>
    <property type="match status" value="1"/>
</dbReference>
<organism evidence="7 8">
    <name type="scientific">Rothia terrae</name>
    <dbReference type="NCBI Taxonomy" id="396015"/>
    <lineage>
        <taxon>Bacteria</taxon>
        <taxon>Bacillati</taxon>
        <taxon>Actinomycetota</taxon>
        <taxon>Actinomycetes</taxon>
        <taxon>Micrococcales</taxon>
        <taxon>Micrococcaceae</taxon>
        <taxon>Rothia</taxon>
    </lineage>
</organism>
<evidence type="ECO:0000313" key="7">
    <source>
        <dbReference type="EMBL" id="QNV37303.2"/>
    </source>
</evidence>
<name>A0A7H2BCA7_9MICC</name>
<dbReference type="GO" id="GO:0004077">
    <property type="term" value="F:biotin--[biotin carboxyl-carrier protein] ligase activity"/>
    <property type="evidence" value="ECO:0007669"/>
    <property type="project" value="UniProtKB-EC"/>
</dbReference>
<dbReference type="CDD" id="cd16442">
    <property type="entry name" value="BPL"/>
    <property type="match status" value="1"/>
</dbReference>
<dbReference type="PROSITE" id="PS51733">
    <property type="entry name" value="BPL_LPL_CATALYTIC"/>
    <property type="match status" value="1"/>
</dbReference>
<proteinExistence type="predicted"/>
<dbReference type="Pfam" id="PF02237">
    <property type="entry name" value="BPL_C"/>
    <property type="match status" value="1"/>
</dbReference>
<keyword evidence="2" id="KW-0547">Nucleotide-binding</keyword>
<evidence type="ECO:0000256" key="5">
    <source>
        <dbReference type="ARBA" id="ARBA00024227"/>
    </source>
</evidence>